<evidence type="ECO:0000256" key="6">
    <source>
        <dbReference type="ARBA" id="ARBA00022670"/>
    </source>
</evidence>
<dbReference type="InterPro" id="IPR011811">
    <property type="entry name" value="Peptidase_S51_cyanophycinase"/>
</dbReference>
<keyword evidence="10" id="KW-0121">Carboxypeptidase</keyword>
<evidence type="ECO:0000256" key="9">
    <source>
        <dbReference type="PIRSR" id="PIRSR032067-1"/>
    </source>
</evidence>
<comment type="function">
    <text evidence="2">Exopeptidase that catalyzes the hydrolytic cleavage of multi-L-arginyl-poly-L-aspartic acid (cyanophycin; a water-insoluble reserve polymer) into aspartate-arginine dipeptides.</text>
</comment>
<keyword evidence="7 10" id="KW-0378">Hydrolase</keyword>
<feature type="active site" description="Charge relay system" evidence="9">
    <location>
        <position position="227"/>
    </location>
</feature>
<dbReference type="Proteomes" id="UP000595362">
    <property type="component" value="Chromosome"/>
</dbReference>
<dbReference type="GO" id="GO:0008236">
    <property type="term" value="F:serine-type peptidase activity"/>
    <property type="evidence" value="ECO:0007669"/>
    <property type="project" value="UniProtKB-KW"/>
</dbReference>
<accession>A0A7T5R2P6</accession>
<dbReference type="Pfam" id="PF03575">
    <property type="entry name" value="Peptidase_S51"/>
    <property type="match status" value="1"/>
</dbReference>
<keyword evidence="6" id="KW-0645">Protease</keyword>
<dbReference type="InterPro" id="IPR029062">
    <property type="entry name" value="Class_I_gatase-like"/>
</dbReference>
<protein>
    <recommendedName>
        <fullName evidence="5">Cyanophycinase</fullName>
        <ecNumber evidence="4">3.4.15.6</ecNumber>
    </recommendedName>
</protein>
<dbReference type="SUPFAM" id="SSF52317">
    <property type="entry name" value="Class I glutamine amidotransferase-like"/>
    <property type="match status" value="1"/>
</dbReference>
<organism evidence="10 11">
    <name type="scientific">Micavibrio aeruginosavorus</name>
    <dbReference type="NCBI Taxonomy" id="349221"/>
    <lineage>
        <taxon>Bacteria</taxon>
        <taxon>Pseudomonadati</taxon>
        <taxon>Bdellovibrionota</taxon>
        <taxon>Bdellovibrionia</taxon>
        <taxon>Bdellovibrionales</taxon>
        <taxon>Pseudobdellovibrionaceae</taxon>
        <taxon>Micavibrio</taxon>
    </lineage>
</organism>
<name>A0A7T5R2P6_9BACT</name>
<gene>
    <name evidence="10" type="ORF">HYS17_00760</name>
</gene>
<dbReference type="EC" id="3.4.15.6" evidence="4"/>
<dbReference type="CDD" id="cd03145">
    <property type="entry name" value="GAT1_cyanophycinase"/>
    <property type="match status" value="1"/>
</dbReference>
<evidence type="ECO:0000256" key="3">
    <source>
        <dbReference type="ARBA" id="ARBA00006534"/>
    </source>
</evidence>
<evidence type="ECO:0000256" key="2">
    <source>
        <dbReference type="ARBA" id="ARBA00002039"/>
    </source>
</evidence>
<evidence type="ECO:0000313" key="11">
    <source>
        <dbReference type="Proteomes" id="UP000595362"/>
    </source>
</evidence>
<evidence type="ECO:0000313" key="10">
    <source>
        <dbReference type="EMBL" id="QQG36356.1"/>
    </source>
</evidence>
<dbReference type="PANTHER" id="PTHR36175:SF1">
    <property type="entry name" value="CYANOPHYCINASE"/>
    <property type="match status" value="1"/>
</dbReference>
<feature type="active site" description="Charge relay system" evidence="9">
    <location>
        <position position="158"/>
    </location>
</feature>
<dbReference type="InterPro" id="IPR005320">
    <property type="entry name" value="Peptidase_S51"/>
</dbReference>
<dbReference type="GO" id="GO:0006508">
    <property type="term" value="P:proteolysis"/>
    <property type="evidence" value="ECO:0007669"/>
    <property type="project" value="UniProtKB-KW"/>
</dbReference>
<sequence length="314" mass="33711">MTLLQKFMAVSVFGLNALLGRETAAGLRQGHAPGSIVAIGGNEDKTSDMTVLKALTTEAKGIGSRIVVVTTASTEPDKRQQEYSRAFTALGVEDFTFIYIDNRDQAFDPHVYKKLSGADIIFFSGGDQLRLTALLAGTPFLSAVRQLHKDGAVVGGTSAGGAVLSDLMVYGGQSGQAAKKGEVLLTGGFRFVDRVAFDTHFLNRERLPRLLNIVASNPEILGIGMDEDTGVIFHDGGDTFEVVGSGKVTVVDGIRIQSNFHTIERGEAAHYRNAVVYTLSAGDRFNIKAKTPIRATRHVVHGAVRVLNQPDRIP</sequence>
<dbReference type="Gene3D" id="3.40.50.880">
    <property type="match status" value="1"/>
</dbReference>
<dbReference type="GO" id="GO:0004180">
    <property type="term" value="F:carboxypeptidase activity"/>
    <property type="evidence" value="ECO:0007669"/>
    <property type="project" value="UniProtKB-KW"/>
</dbReference>
<feature type="active site" description="Charge relay system" evidence="9">
    <location>
        <position position="200"/>
    </location>
</feature>
<dbReference type="EMBL" id="CP066681">
    <property type="protein sequence ID" value="QQG36356.1"/>
    <property type="molecule type" value="Genomic_DNA"/>
</dbReference>
<dbReference type="PIRSF" id="PIRSF032067">
    <property type="entry name" value="Cyanophycinase"/>
    <property type="match status" value="1"/>
</dbReference>
<proteinExistence type="inferred from homology"/>
<evidence type="ECO:0000256" key="1">
    <source>
        <dbReference type="ARBA" id="ARBA00001092"/>
    </source>
</evidence>
<keyword evidence="8" id="KW-0720">Serine protease</keyword>
<comment type="similarity">
    <text evidence="3">Belongs to the peptidase S51 family.</text>
</comment>
<dbReference type="GO" id="GO:0008241">
    <property type="term" value="F:peptidyl-dipeptidase activity"/>
    <property type="evidence" value="ECO:0007669"/>
    <property type="project" value="UniProtKB-EC"/>
</dbReference>
<dbReference type="AlphaFoldDB" id="A0A7T5R2P6"/>
<evidence type="ECO:0000256" key="7">
    <source>
        <dbReference type="ARBA" id="ARBA00022801"/>
    </source>
</evidence>
<evidence type="ECO:0000256" key="4">
    <source>
        <dbReference type="ARBA" id="ARBA00013115"/>
    </source>
</evidence>
<comment type="catalytic activity">
    <reaction evidence="1">
        <text>[L-4-(L-arginin-2-N-yl)aspartate](n) + H2O = [L-4-(L-arginin-2-N-yl)aspartate](n-1) + L-4-(L-arginin-2-N-yl)aspartate</text>
        <dbReference type="Rhea" id="RHEA:12845"/>
        <dbReference type="Rhea" id="RHEA-COMP:13728"/>
        <dbReference type="Rhea" id="RHEA-COMP:13734"/>
        <dbReference type="ChEBI" id="CHEBI:15377"/>
        <dbReference type="ChEBI" id="CHEBI:137986"/>
        <dbReference type="ChEBI" id="CHEBI:137991"/>
        <dbReference type="EC" id="3.4.15.6"/>
    </reaction>
</comment>
<evidence type="ECO:0000256" key="8">
    <source>
        <dbReference type="ARBA" id="ARBA00022825"/>
    </source>
</evidence>
<dbReference type="NCBIfam" id="TIGR02069">
    <property type="entry name" value="cyanophycinase"/>
    <property type="match status" value="1"/>
</dbReference>
<dbReference type="PANTHER" id="PTHR36175">
    <property type="entry name" value="CYANOPHYCINASE"/>
    <property type="match status" value="1"/>
</dbReference>
<evidence type="ECO:0000256" key="5">
    <source>
        <dbReference type="ARBA" id="ARBA00015719"/>
    </source>
</evidence>
<reference evidence="10 11" key="1">
    <citation type="submission" date="2020-07" db="EMBL/GenBank/DDBJ databases">
        <title>Huge and variable diversity of episymbiotic CPR bacteria and DPANN archaea in groundwater ecosystems.</title>
        <authorList>
            <person name="He C.Y."/>
            <person name="Keren R."/>
            <person name="Whittaker M."/>
            <person name="Farag I.F."/>
            <person name="Doudna J."/>
            <person name="Cate J.H.D."/>
            <person name="Banfield J.F."/>
        </authorList>
    </citation>
    <scope>NUCLEOTIDE SEQUENCE [LARGE SCALE GENOMIC DNA]</scope>
    <source>
        <strain evidence="10">NC_groundwater_70_Ag_B-0.1um_54_66</strain>
    </source>
</reference>